<keyword evidence="6" id="KW-0663">Pyridoxal phosphate</keyword>
<dbReference type="Pfam" id="PF00266">
    <property type="entry name" value="Aminotran_5"/>
    <property type="match status" value="1"/>
</dbReference>
<evidence type="ECO:0000256" key="8">
    <source>
        <dbReference type="ARBA" id="ARBA00023014"/>
    </source>
</evidence>
<evidence type="ECO:0000256" key="3">
    <source>
        <dbReference type="ARBA" id="ARBA00012239"/>
    </source>
</evidence>
<dbReference type="InterPro" id="IPR015424">
    <property type="entry name" value="PyrdxlP-dep_Trfase"/>
</dbReference>
<dbReference type="GO" id="GO:0046872">
    <property type="term" value="F:metal ion binding"/>
    <property type="evidence" value="ECO:0007669"/>
    <property type="project" value="UniProtKB-KW"/>
</dbReference>
<evidence type="ECO:0000256" key="7">
    <source>
        <dbReference type="ARBA" id="ARBA00023004"/>
    </source>
</evidence>
<dbReference type="SUPFAM" id="SSF53383">
    <property type="entry name" value="PLP-dependent transferases"/>
    <property type="match status" value="1"/>
</dbReference>
<dbReference type="RefSeq" id="WP_076345271.1">
    <property type="nucleotide sequence ID" value="NZ_FTOO01000002.1"/>
</dbReference>
<comment type="catalytic activity">
    <reaction evidence="9">
        <text>(sulfur carrier)-H + L-cysteine = (sulfur carrier)-SH + L-alanine</text>
        <dbReference type="Rhea" id="RHEA:43892"/>
        <dbReference type="Rhea" id="RHEA-COMP:14737"/>
        <dbReference type="Rhea" id="RHEA-COMP:14739"/>
        <dbReference type="ChEBI" id="CHEBI:29917"/>
        <dbReference type="ChEBI" id="CHEBI:35235"/>
        <dbReference type="ChEBI" id="CHEBI:57972"/>
        <dbReference type="ChEBI" id="CHEBI:64428"/>
        <dbReference type="EC" id="2.8.1.7"/>
    </reaction>
</comment>
<dbReference type="EMBL" id="FTOO01000002">
    <property type="protein sequence ID" value="SIS67402.1"/>
    <property type="molecule type" value="Genomic_DNA"/>
</dbReference>
<dbReference type="STRING" id="252246.SAMN05421799_102326"/>
<comment type="similarity">
    <text evidence="2">Belongs to the class-V pyridoxal-phosphate-dependent aminotransferase family. NifS/IscS subfamily.</text>
</comment>
<evidence type="ECO:0000256" key="2">
    <source>
        <dbReference type="ARBA" id="ARBA00006490"/>
    </source>
</evidence>
<keyword evidence="5" id="KW-0479">Metal-binding</keyword>
<evidence type="ECO:0000256" key="4">
    <source>
        <dbReference type="ARBA" id="ARBA00022679"/>
    </source>
</evidence>
<reference evidence="13" key="1">
    <citation type="submission" date="2017-01" db="EMBL/GenBank/DDBJ databases">
        <authorList>
            <person name="Varghese N."/>
            <person name="Submissions S."/>
        </authorList>
    </citation>
    <scope>NUCLEOTIDE SEQUENCE [LARGE SCALE GENOMIC DNA]</scope>
    <source>
        <strain evidence="13">DSM 16176</strain>
    </source>
</reference>
<protein>
    <recommendedName>
        <fullName evidence="3">cysteine desulfurase</fullName>
        <ecNumber evidence="3">2.8.1.7</ecNumber>
    </recommendedName>
</protein>
<dbReference type="InterPro" id="IPR020578">
    <property type="entry name" value="Aminotrans_V_PyrdxlP_BS"/>
</dbReference>
<dbReference type="PROSITE" id="PS00595">
    <property type="entry name" value="AA_TRANSFER_CLASS_5"/>
    <property type="match status" value="1"/>
</dbReference>
<dbReference type="AlphaFoldDB" id="A0A1N7L0K5"/>
<dbReference type="GO" id="GO:0031071">
    <property type="term" value="F:cysteine desulfurase activity"/>
    <property type="evidence" value="ECO:0007669"/>
    <property type="project" value="UniProtKB-EC"/>
</dbReference>
<keyword evidence="8" id="KW-0411">Iron-sulfur</keyword>
<dbReference type="InterPro" id="IPR015422">
    <property type="entry name" value="PyrdxlP-dep_Trfase_small"/>
</dbReference>
<dbReference type="PIRSF" id="PIRSF005572">
    <property type="entry name" value="NifS"/>
    <property type="match status" value="1"/>
</dbReference>
<dbReference type="Gene3D" id="1.10.260.50">
    <property type="match status" value="1"/>
</dbReference>
<evidence type="ECO:0000259" key="11">
    <source>
        <dbReference type="Pfam" id="PF00266"/>
    </source>
</evidence>
<evidence type="ECO:0000256" key="5">
    <source>
        <dbReference type="ARBA" id="ARBA00022723"/>
    </source>
</evidence>
<evidence type="ECO:0000256" key="9">
    <source>
        <dbReference type="ARBA" id="ARBA00050776"/>
    </source>
</evidence>
<name>A0A1N7L0K5_9BACL</name>
<keyword evidence="13" id="KW-1185">Reference proteome</keyword>
<evidence type="ECO:0000256" key="1">
    <source>
        <dbReference type="ARBA" id="ARBA00001933"/>
    </source>
</evidence>
<keyword evidence="4" id="KW-0808">Transferase</keyword>
<dbReference type="EC" id="2.8.1.7" evidence="3"/>
<dbReference type="InterPro" id="IPR016454">
    <property type="entry name" value="Cysteine_dSase"/>
</dbReference>
<dbReference type="Gene3D" id="3.90.1150.10">
    <property type="entry name" value="Aspartate Aminotransferase, domain 1"/>
    <property type="match status" value="1"/>
</dbReference>
<accession>A0A1N7L0K5</accession>
<evidence type="ECO:0000256" key="10">
    <source>
        <dbReference type="RuleBase" id="RU004504"/>
    </source>
</evidence>
<proteinExistence type="inferred from homology"/>
<organism evidence="12 13">
    <name type="scientific">Alicyclobacillus vulcanalis</name>
    <dbReference type="NCBI Taxonomy" id="252246"/>
    <lineage>
        <taxon>Bacteria</taxon>
        <taxon>Bacillati</taxon>
        <taxon>Bacillota</taxon>
        <taxon>Bacilli</taxon>
        <taxon>Bacillales</taxon>
        <taxon>Alicyclobacillaceae</taxon>
        <taxon>Alicyclobacillus</taxon>
    </lineage>
</organism>
<feature type="domain" description="Aminotransferase class V" evidence="11">
    <location>
        <begin position="2"/>
        <end position="362"/>
    </location>
</feature>
<dbReference type="PANTHER" id="PTHR11601:SF34">
    <property type="entry name" value="CYSTEINE DESULFURASE"/>
    <property type="match status" value="1"/>
</dbReference>
<dbReference type="InterPro" id="IPR000192">
    <property type="entry name" value="Aminotrans_V_dom"/>
</dbReference>
<evidence type="ECO:0000313" key="13">
    <source>
        <dbReference type="Proteomes" id="UP000186156"/>
    </source>
</evidence>
<keyword evidence="7" id="KW-0408">Iron</keyword>
<dbReference type="Gene3D" id="3.40.640.10">
    <property type="entry name" value="Type I PLP-dependent aspartate aminotransferase-like (Major domain)"/>
    <property type="match status" value="1"/>
</dbReference>
<evidence type="ECO:0000256" key="6">
    <source>
        <dbReference type="ARBA" id="ARBA00022898"/>
    </source>
</evidence>
<comment type="cofactor">
    <cofactor evidence="1 10">
        <name>pyridoxal 5'-phosphate</name>
        <dbReference type="ChEBI" id="CHEBI:597326"/>
    </cofactor>
</comment>
<dbReference type="OrthoDB" id="9808002at2"/>
<gene>
    <name evidence="12" type="ORF">SAMN05421799_102326</name>
</gene>
<evidence type="ECO:0000313" key="12">
    <source>
        <dbReference type="EMBL" id="SIS67402.1"/>
    </source>
</evidence>
<dbReference type="GO" id="GO:0051536">
    <property type="term" value="F:iron-sulfur cluster binding"/>
    <property type="evidence" value="ECO:0007669"/>
    <property type="project" value="UniProtKB-KW"/>
</dbReference>
<dbReference type="PANTHER" id="PTHR11601">
    <property type="entry name" value="CYSTEINE DESULFURYLASE FAMILY MEMBER"/>
    <property type="match status" value="1"/>
</dbReference>
<dbReference type="InterPro" id="IPR015421">
    <property type="entry name" value="PyrdxlP-dep_Trfase_major"/>
</dbReference>
<sequence>MIYLDNAATTPMHPKAREAMERHLSEVYGNPSSLHRAGREARHAVEEARRFFADWLSASPRELAFTSGGTEANNLALYGAYLAQAPRRTHVVATAVEHHAVLEALERLRLFGADVTLVPVDREARVDPDDVVRALRPDTALVSVMLVNNEVGTVQPVAEIARRVKEVDPAILVHSDMVQALPMLRLSLASLGVDLASFSAHKVHGPKGVGLFYVRSGTPFVALAAGGQQEHRRRAGTEPVAAIVGFHVAMAEIAANFDAHRAHVEALCDAFWRGVESLEGVYRNSPRDAVGSILNVGFRGIRNDVLLMRLDLEGIAASAGAACTAGTLEPSHVLRAMGCEQEARESVRFSFAWQNTMEEIEKAVGIVSNVVASLRSRFTNS</sequence>
<dbReference type="Proteomes" id="UP000186156">
    <property type="component" value="Unassembled WGS sequence"/>
</dbReference>